<accession>A0ACB8CE30</accession>
<name>A0ACB8CE30_DERSI</name>
<evidence type="ECO:0000313" key="1">
    <source>
        <dbReference type="EMBL" id="KAH7941000.1"/>
    </source>
</evidence>
<evidence type="ECO:0000313" key="2">
    <source>
        <dbReference type="Proteomes" id="UP000821865"/>
    </source>
</evidence>
<dbReference type="Proteomes" id="UP000821865">
    <property type="component" value="Chromosome 7"/>
</dbReference>
<protein>
    <submittedName>
        <fullName evidence="1">Uncharacterized protein</fullName>
    </submittedName>
</protein>
<keyword evidence="2" id="KW-1185">Reference proteome</keyword>
<comment type="caution">
    <text evidence="1">The sequence shown here is derived from an EMBL/GenBank/DDBJ whole genome shotgun (WGS) entry which is preliminary data.</text>
</comment>
<organism evidence="1 2">
    <name type="scientific">Dermacentor silvarum</name>
    <name type="common">Tick</name>
    <dbReference type="NCBI Taxonomy" id="543639"/>
    <lineage>
        <taxon>Eukaryota</taxon>
        <taxon>Metazoa</taxon>
        <taxon>Ecdysozoa</taxon>
        <taxon>Arthropoda</taxon>
        <taxon>Chelicerata</taxon>
        <taxon>Arachnida</taxon>
        <taxon>Acari</taxon>
        <taxon>Parasitiformes</taxon>
        <taxon>Ixodida</taxon>
        <taxon>Ixodoidea</taxon>
        <taxon>Ixodidae</taxon>
        <taxon>Rhipicephalinae</taxon>
        <taxon>Dermacentor</taxon>
    </lineage>
</organism>
<dbReference type="EMBL" id="CM023476">
    <property type="protein sequence ID" value="KAH7941000.1"/>
    <property type="molecule type" value="Genomic_DNA"/>
</dbReference>
<reference evidence="1" key="1">
    <citation type="submission" date="2020-05" db="EMBL/GenBank/DDBJ databases">
        <title>Large-scale comparative analyses of tick genomes elucidate their genetic diversity and vector capacities.</title>
        <authorList>
            <person name="Jia N."/>
            <person name="Wang J."/>
            <person name="Shi W."/>
            <person name="Du L."/>
            <person name="Sun Y."/>
            <person name="Zhan W."/>
            <person name="Jiang J."/>
            <person name="Wang Q."/>
            <person name="Zhang B."/>
            <person name="Ji P."/>
            <person name="Sakyi L.B."/>
            <person name="Cui X."/>
            <person name="Yuan T."/>
            <person name="Jiang B."/>
            <person name="Yang W."/>
            <person name="Lam T.T.-Y."/>
            <person name="Chang Q."/>
            <person name="Ding S."/>
            <person name="Wang X."/>
            <person name="Zhu J."/>
            <person name="Ruan X."/>
            <person name="Zhao L."/>
            <person name="Wei J."/>
            <person name="Que T."/>
            <person name="Du C."/>
            <person name="Cheng J."/>
            <person name="Dai P."/>
            <person name="Han X."/>
            <person name="Huang E."/>
            <person name="Gao Y."/>
            <person name="Liu J."/>
            <person name="Shao H."/>
            <person name="Ye R."/>
            <person name="Li L."/>
            <person name="Wei W."/>
            <person name="Wang X."/>
            <person name="Wang C."/>
            <person name="Yang T."/>
            <person name="Huo Q."/>
            <person name="Li W."/>
            <person name="Guo W."/>
            <person name="Chen H."/>
            <person name="Zhou L."/>
            <person name="Ni X."/>
            <person name="Tian J."/>
            <person name="Zhou Y."/>
            <person name="Sheng Y."/>
            <person name="Liu T."/>
            <person name="Pan Y."/>
            <person name="Xia L."/>
            <person name="Li J."/>
            <person name="Zhao F."/>
            <person name="Cao W."/>
        </authorList>
    </citation>
    <scope>NUCLEOTIDE SEQUENCE</scope>
    <source>
        <strain evidence="1">Dsil-2018</strain>
    </source>
</reference>
<proteinExistence type="predicted"/>
<gene>
    <name evidence="1" type="ORF">HPB49_009177</name>
</gene>
<sequence>MLYWTFSNAMPFLLLEHAGGQGYYYIARQDKLLTAIFPGMSLHWSFRVLERFEKFVERGANWGNFYDPVATPDNVTLAEIVFVGFTFDCILAAFIWYFDNVFCLGPGVHKPFHYPLKLGYWLPRMTFVAAMPTSRGGDDLLNFEAEPTYQAVAVELVNACKDYDGVVAVDDACLRIYNNQITVLLGHNGAGKTTLLNMITGFVDCTSGSALVGAYDVRICTRDARQSIGYCPQYNVLFDDLTVEEHLMFFAIIKGIPLNKVQLEVVTLLHDASLMEHRSLVILDEPTTNMDQDGCRDLWELLLKLRRTTCVLMTTQQLYEADVLGDRMDIPSDAFRCCGAPTFLKQRFGTGYRMNITKMQRKCKVATITTLLRKYAPKARVQSDSDNEVVFIIGQMIATKIIIEMFRDLESRTEELGVESVGLSMTSLEDVLIRVGEEYHVHRSQRKKEREDDAAGAVETKARHVKMLANTVSKPASLWARTRAVFVKRAIHAWREKRMPLFSWVLPQCLLTVLFLLEIWGLHGSTRDVLHAGDTLKYSFPDIIGIAHGFAQADDTEKKFREEYLEPMINNAPIQYDVEHLPLTTDINAYLLDIASDKLFKYVFNLHFGYQMTKATGTVLWYNGQIQHTAPLVMTGFNSARLRNITKSATAKISFNVAAPPRHGKGVSSTKAESEQIRSQNTYREVLPKVLRSVFLPLVSSLMCSNFVLFPIAERALLVKHLHLLTGVSTLLYWILNFVFDFLFYIVTALCVLPPLWLFQAGALSVTDISLIFSLNLLHGYAALPCIYLASFLFDNPGHGFSTLAIVTFILASVGCLGEVFMEHYADEVNNAVVSFVIGTARQAVRLLPSCSYARAMTKILQLAAESSVCQLGGAELESQCNFKVTETKLSLRECCKHMYSANRTQYLIHPFAEHPYSAYYEVITLSVQGAAVFVLLLAFEFVKQQLERELTALDDEAYQAAKAAPQFTAVQPAGAAVADGAAPEGKKVVPVALFLACLLGLFKANLGVDLLDSDVQAENNVVEGIVSGKLPVTPGVTWPVMVVRRLHKSYGYFESNVGLCFTVRSGECFGLLGVNGAGKTTTFRILTGEIMPHAGNAYIGTASIVEQPSGFQRYLGYCPQRDGLLDMLTGVETLALFTRLKGIALTPQYLETLLDVFRLEDIGDQLVSTYSAGSRRKLSLCIAMLGTPRVLLLDEPYVGVAPMARRRVVNYISALQHMAKMSVVLTSHSLTDVEFLCNRMAILGAGRLQCLGSLPQLKAKFGKGYTITVKTLPDRKHDEAYQHQVIYAVSAAFPGSELVHSYEGVLEFRISWVRIPWSKMFVLMARIKKSYKLLDFYIADTSLEQIFLGVTRKEASEAAAAAAKQLQQQPVAVHQLMASTLGI</sequence>